<dbReference type="InterPro" id="IPR044843">
    <property type="entry name" value="Trans_IPPS_bact-type"/>
</dbReference>
<dbReference type="EMBL" id="BMRB01000007">
    <property type="protein sequence ID" value="GGS55137.1"/>
    <property type="molecule type" value="Genomic_DNA"/>
</dbReference>
<dbReference type="InterPro" id="IPR033904">
    <property type="entry name" value="Trans_IPPS_HH"/>
</dbReference>
<comment type="pathway">
    <text evidence="1">Carotenoid biosynthesis; phytoene biosynthesis.</text>
</comment>
<dbReference type="PROSITE" id="PS01045">
    <property type="entry name" value="SQUALEN_PHYTOEN_SYN_2"/>
    <property type="match status" value="1"/>
</dbReference>
<dbReference type="Gene3D" id="1.10.600.10">
    <property type="entry name" value="Farnesyl Diphosphate Synthase"/>
    <property type="match status" value="1"/>
</dbReference>
<dbReference type="PANTHER" id="PTHR31480">
    <property type="entry name" value="BIFUNCTIONAL LYCOPENE CYCLASE/PHYTOENE SYNTHASE"/>
    <property type="match status" value="1"/>
</dbReference>
<keyword evidence="4" id="KW-1185">Reference proteome</keyword>
<dbReference type="Proteomes" id="UP000660680">
    <property type="component" value="Unassembled WGS sequence"/>
</dbReference>
<dbReference type="AlphaFoldDB" id="A0A918GRH9"/>
<evidence type="ECO:0000313" key="3">
    <source>
        <dbReference type="EMBL" id="GGS55137.1"/>
    </source>
</evidence>
<evidence type="ECO:0000256" key="1">
    <source>
        <dbReference type="ARBA" id="ARBA00004684"/>
    </source>
</evidence>
<dbReference type="GO" id="GO:0004311">
    <property type="term" value="F:geranylgeranyl diphosphate synthase activity"/>
    <property type="evidence" value="ECO:0007669"/>
    <property type="project" value="InterPro"/>
</dbReference>
<accession>A0A918GRH9</accession>
<dbReference type="SUPFAM" id="SSF48576">
    <property type="entry name" value="Terpenoid synthases"/>
    <property type="match status" value="1"/>
</dbReference>
<dbReference type="InterPro" id="IPR019845">
    <property type="entry name" value="Squalene/phytoene_synthase_CS"/>
</dbReference>
<dbReference type="RefSeq" id="WP_189213767.1">
    <property type="nucleotide sequence ID" value="NZ_BMRB01000007.1"/>
</dbReference>
<dbReference type="InterPro" id="IPR008949">
    <property type="entry name" value="Isoprenoid_synthase_dom_sf"/>
</dbReference>
<proteinExistence type="predicted"/>
<dbReference type="InterPro" id="IPR002060">
    <property type="entry name" value="Squ/phyt_synthse"/>
</dbReference>
<comment type="caution">
    <text evidence="3">The sequence shown here is derived from an EMBL/GenBank/DDBJ whole genome shotgun (WGS) entry which is preliminary data.</text>
</comment>
<gene>
    <name evidence="3" type="primary">crtB</name>
    <name evidence="3" type="ORF">GCM10010171_57900</name>
</gene>
<reference evidence="3" key="2">
    <citation type="submission" date="2020-09" db="EMBL/GenBank/DDBJ databases">
        <authorList>
            <person name="Sun Q."/>
            <person name="Ohkuma M."/>
        </authorList>
    </citation>
    <scope>NUCLEOTIDE SEQUENCE</scope>
    <source>
        <strain evidence="3">JCM 3276</strain>
    </source>
</reference>
<protein>
    <submittedName>
        <fullName evidence="3">Phytoene synthase</fullName>
    </submittedName>
</protein>
<evidence type="ECO:0000256" key="2">
    <source>
        <dbReference type="ARBA" id="ARBA00022679"/>
    </source>
</evidence>
<organism evidence="3 4">
    <name type="scientific">Actinokineospora fastidiosa</name>
    <dbReference type="NCBI Taxonomy" id="1816"/>
    <lineage>
        <taxon>Bacteria</taxon>
        <taxon>Bacillati</taxon>
        <taxon>Actinomycetota</taxon>
        <taxon>Actinomycetes</taxon>
        <taxon>Pseudonocardiales</taxon>
        <taxon>Pseudonocardiaceae</taxon>
        <taxon>Actinokineospora</taxon>
    </lineage>
</organism>
<dbReference type="GO" id="GO:0051996">
    <property type="term" value="F:squalene synthase [NAD(P)H] activity"/>
    <property type="evidence" value="ECO:0007669"/>
    <property type="project" value="InterPro"/>
</dbReference>
<name>A0A918GRH9_9PSEU</name>
<dbReference type="CDD" id="cd00683">
    <property type="entry name" value="Trans_IPPS_HH"/>
    <property type="match status" value="1"/>
</dbReference>
<dbReference type="Pfam" id="PF00494">
    <property type="entry name" value="SQS_PSY"/>
    <property type="match status" value="1"/>
</dbReference>
<sequence length="320" mass="34625">MTRRELDAAGITDPGLRRAYTACRALNARHGRTYFLATRLLTPAQRPAVHALYAFARYVDNLVDEPGTATPDDVEAHIDTTEHALRLGLSEGASGHPVIAALVDTIDRHAIDPGLFAAFLRSMRMDLVLRDYPDRAALATYIHGSAEVIGLQMLPVLGTIADPADAAPAAASLGAAFQLTNFIRDVAEDLDRGRVYLPADELAAFAVDRDRLAWCRRAGRADHAVRRAIADQIARTRAVYAQARPGIAMLAPLSRPCVETALILYSEILDRVAAMDHDVFAARATVPTRRRAGVAARALARVARLRAAGVRQAEGFAPVR</sequence>
<dbReference type="SFLD" id="SFLDG01018">
    <property type="entry name" value="Squalene/Phytoene_Synthase_Lik"/>
    <property type="match status" value="1"/>
</dbReference>
<dbReference type="GO" id="GO:0016117">
    <property type="term" value="P:carotenoid biosynthetic process"/>
    <property type="evidence" value="ECO:0007669"/>
    <property type="project" value="UniProtKB-ARBA"/>
</dbReference>
<keyword evidence="2" id="KW-0808">Transferase</keyword>
<reference evidence="3" key="1">
    <citation type="journal article" date="2014" name="Int. J. Syst. Evol. Microbiol.">
        <title>Complete genome sequence of Corynebacterium casei LMG S-19264T (=DSM 44701T), isolated from a smear-ripened cheese.</title>
        <authorList>
            <consortium name="US DOE Joint Genome Institute (JGI-PGF)"/>
            <person name="Walter F."/>
            <person name="Albersmeier A."/>
            <person name="Kalinowski J."/>
            <person name="Ruckert C."/>
        </authorList>
    </citation>
    <scope>NUCLEOTIDE SEQUENCE</scope>
    <source>
        <strain evidence="3">JCM 3276</strain>
    </source>
</reference>
<dbReference type="SFLD" id="SFLDG01212">
    <property type="entry name" value="Phytoene_synthase_like"/>
    <property type="match status" value="1"/>
</dbReference>
<dbReference type="SFLD" id="SFLDS00005">
    <property type="entry name" value="Isoprenoid_Synthase_Type_I"/>
    <property type="match status" value="1"/>
</dbReference>
<evidence type="ECO:0000313" key="4">
    <source>
        <dbReference type="Proteomes" id="UP000660680"/>
    </source>
</evidence>